<evidence type="ECO:0000313" key="6">
    <source>
        <dbReference type="Proteomes" id="UP000011081"/>
    </source>
</evidence>
<dbReference type="FunCoup" id="L2GYV6">
    <property type="interactions" value="168"/>
</dbReference>
<dbReference type="GeneID" id="19877954"/>
<dbReference type="Gene3D" id="2.20.25.20">
    <property type="match status" value="1"/>
</dbReference>
<dbReference type="PANTHER" id="PTHR11740:SF0">
    <property type="entry name" value="CASEIN KINASE II SUBUNIT BETA"/>
    <property type="match status" value="1"/>
</dbReference>
<dbReference type="FunFam" id="2.20.25.20:FF:000001">
    <property type="entry name" value="Casein kinase II subunit beta"/>
    <property type="match status" value="1"/>
</dbReference>
<dbReference type="EMBL" id="GL877404">
    <property type="protein sequence ID" value="ELA48453.1"/>
    <property type="molecule type" value="Genomic_DNA"/>
</dbReference>
<dbReference type="SMART" id="SM01085">
    <property type="entry name" value="CK_II_beta"/>
    <property type="match status" value="1"/>
</dbReference>
<comment type="function">
    <text evidence="2 3">Regulatory subunit of casein kinase II/CK2. As part of the kinase complex regulates the basal catalytic activity of the alpha subunit a constitutively active serine/threonine-protein kinase that phosphorylates a large number of substrates containing acidic residues C-terminal to the phosphorylated serine or threonine.</text>
</comment>
<dbReference type="OrthoDB" id="2275560at2759"/>
<dbReference type="Gene3D" id="1.10.1820.10">
    <property type="entry name" value="protein kinase ck2 holoenzyme, chain C, domain 1"/>
    <property type="match status" value="1"/>
</dbReference>
<dbReference type="AlphaFoldDB" id="L2GYV6"/>
<feature type="region of interest" description="Disordered" evidence="4">
    <location>
        <begin position="1"/>
        <end position="20"/>
    </location>
</feature>
<dbReference type="GO" id="GO:0005956">
    <property type="term" value="C:protein kinase CK2 complex"/>
    <property type="evidence" value="ECO:0007669"/>
    <property type="project" value="UniProtKB-UniRule"/>
</dbReference>
<dbReference type="SUPFAM" id="SSF57798">
    <property type="entry name" value="Casein kinase II beta subunit"/>
    <property type="match status" value="1"/>
</dbReference>
<gene>
    <name evidence="5" type="ORF">VCUG_00062</name>
</gene>
<dbReference type="InterPro" id="IPR016149">
    <property type="entry name" value="Casein_kin_II_reg-sub_N"/>
</dbReference>
<dbReference type="VEuPathDB" id="MicrosporidiaDB:VCUG_00062"/>
<dbReference type="Pfam" id="PF01214">
    <property type="entry name" value="CK_II_beta"/>
    <property type="match status" value="1"/>
</dbReference>
<accession>L2GYV6</accession>
<name>L2GYV6_VAVCU</name>
<reference evidence="6" key="1">
    <citation type="submission" date="2011-03" db="EMBL/GenBank/DDBJ databases">
        <title>The genome sequence of Vavraia culicis strain floridensis.</title>
        <authorList>
            <consortium name="The Broad Institute Genome Sequencing Platform"/>
            <person name="Cuomo C."/>
            <person name="Becnel J."/>
            <person name="Sanscrainte N."/>
            <person name="Young S.K."/>
            <person name="Zeng Q."/>
            <person name="Gargeya S."/>
            <person name="Fitzgerald M."/>
            <person name="Haas B."/>
            <person name="Abouelleil A."/>
            <person name="Alvarado L."/>
            <person name="Arachchi H.M."/>
            <person name="Berlin A."/>
            <person name="Chapman S.B."/>
            <person name="Gearin G."/>
            <person name="Goldberg J."/>
            <person name="Griggs A."/>
            <person name="Gujja S."/>
            <person name="Hansen M."/>
            <person name="Heiman D."/>
            <person name="Howarth C."/>
            <person name="Larimer J."/>
            <person name="Lui A."/>
            <person name="MacDonald P.J.P."/>
            <person name="McCowen C."/>
            <person name="Montmayeur A."/>
            <person name="Murphy C."/>
            <person name="Neiman D."/>
            <person name="Pearson M."/>
            <person name="Priest M."/>
            <person name="Roberts A."/>
            <person name="Saif S."/>
            <person name="Shea T."/>
            <person name="Sisk P."/>
            <person name="Stolte C."/>
            <person name="Sykes S."/>
            <person name="Wortman J."/>
            <person name="Nusbaum C."/>
            <person name="Birren B."/>
        </authorList>
    </citation>
    <scope>NUCLEOTIDE SEQUENCE [LARGE SCALE GENOMIC DNA]</scope>
    <source>
        <strain evidence="6">floridensis</strain>
    </source>
</reference>
<dbReference type="InParanoid" id="L2GYV6"/>
<comment type="subunit">
    <text evidence="3">Tetramer of two alpha and two beta subunits.</text>
</comment>
<dbReference type="RefSeq" id="XP_008073083.1">
    <property type="nucleotide sequence ID" value="XM_008074892.1"/>
</dbReference>
<dbReference type="HOGENOM" id="CLU_034027_3_3_1"/>
<proteinExistence type="inferred from homology"/>
<protein>
    <recommendedName>
        <fullName evidence="3">Casein kinase II subunit beta</fullName>
        <shortName evidence="3">CK II beta</shortName>
    </recommendedName>
</protein>
<feature type="compositionally biased region" description="Low complexity" evidence="4">
    <location>
        <begin position="1"/>
        <end position="17"/>
    </location>
</feature>
<dbReference type="Proteomes" id="UP000011081">
    <property type="component" value="Unassembled WGS sequence"/>
</dbReference>
<comment type="similarity">
    <text evidence="1 3">Belongs to the casein kinase 2 subunit beta family.</text>
</comment>
<dbReference type="OMA" id="FGFSVYH"/>
<evidence type="ECO:0000256" key="3">
    <source>
        <dbReference type="RuleBase" id="RU361268"/>
    </source>
</evidence>
<dbReference type="GO" id="GO:0005737">
    <property type="term" value="C:cytoplasm"/>
    <property type="evidence" value="ECO:0007669"/>
    <property type="project" value="TreeGrafter"/>
</dbReference>
<evidence type="ECO:0000256" key="4">
    <source>
        <dbReference type="SAM" id="MobiDB-lite"/>
    </source>
</evidence>
<dbReference type="PANTHER" id="PTHR11740">
    <property type="entry name" value="CASEIN KINASE II SUBUNIT BETA"/>
    <property type="match status" value="1"/>
</dbReference>
<dbReference type="InterPro" id="IPR035991">
    <property type="entry name" value="Casein_kinase_II_beta-like"/>
</dbReference>
<organism evidence="5 6">
    <name type="scientific">Vavraia culicis (isolate floridensis)</name>
    <name type="common">Microsporidian parasite</name>
    <dbReference type="NCBI Taxonomy" id="948595"/>
    <lineage>
        <taxon>Eukaryota</taxon>
        <taxon>Fungi</taxon>
        <taxon>Fungi incertae sedis</taxon>
        <taxon>Microsporidia</taxon>
        <taxon>Pleistophoridae</taxon>
        <taxon>Vavraia</taxon>
    </lineage>
</organism>
<dbReference type="PRINTS" id="PR00472">
    <property type="entry name" value="CASNKINASEII"/>
</dbReference>
<keyword evidence="6" id="KW-1185">Reference proteome</keyword>
<dbReference type="InterPro" id="IPR000704">
    <property type="entry name" value="Casein_kinase_II_reg-sub"/>
</dbReference>
<evidence type="ECO:0000256" key="2">
    <source>
        <dbReference type="ARBA" id="ARBA00045899"/>
    </source>
</evidence>
<sequence length="202" mass="23313">MTNTSSSSASFTNTDSLSDSDDTWISRFHNRSENSGLIMIHDSFLQDKFNLVGLMRYISNLSRSFDVIKNKMPSRNKKEEALLYYLVHQRYILTNAGMEKMLERVIQHFYGDCRRMGCEDIPLIPLGLSNNPKISSVKLYCYNCNNVFDPDNSLSGLDGCSFGSSFAHLLILTHKENFPKKKYGNYIPRIFGFRIYEEKENQ</sequence>
<evidence type="ECO:0000313" key="5">
    <source>
        <dbReference type="EMBL" id="ELA48453.1"/>
    </source>
</evidence>
<evidence type="ECO:0000256" key="1">
    <source>
        <dbReference type="ARBA" id="ARBA00006941"/>
    </source>
</evidence>
<dbReference type="GO" id="GO:0019887">
    <property type="term" value="F:protein kinase regulator activity"/>
    <property type="evidence" value="ECO:0007669"/>
    <property type="project" value="InterPro"/>
</dbReference>
<dbReference type="STRING" id="948595.L2GYV6"/>